<dbReference type="Proteomes" id="UP000469385">
    <property type="component" value="Unassembled WGS sequence"/>
</dbReference>
<protein>
    <submittedName>
        <fullName evidence="4">Esterase</fullName>
    </submittedName>
</protein>
<dbReference type="PANTHER" id="PTHR10655:SF17">
    <property type="entry name" value="LYSOPHOSPHOLIPASE-LIKE PROTEIN 1"/>
    <property type="match status" value="1"/>
</dbReference>
<dbReference type="NCBIfam" id="NF008525">
    <property type="entry name" value="PRK11460.1"/>
    <property type="match status" value="1"/>
</dbReference>
<evidence type="ECO:0000313" key="4">
    <source>
        <dbReference type="EMBL" id="MVQ31304.1"/>
    </source>
</evidence>
<sequence>MPEALVLHRPPGGKVKQLVLLFHGVGSAPPSMAPLGRRLAAAFPDALVVAVPGAHASDLGQGLQWFSVRGVTEANRGERVVQAMPLFVAAVREQQAAAGVGADETVLVGFSQGAIMALESAARGHRLARRIVSIAGRFADRPAAVPERVAFHLLHGADDPVIAYRDGERAEQALVELGAAATIDVLPATGHTVSVAMEHLVVRRLQSDTPSAAH</sequence>
<comment type="similarity">
    <text evidence="1">Belongs to the AB hydrolase superfamily. AB hydrolase 2 family.</text>
</comment>
<dbReference type="SUPFAM" id="SSF53474">
    <property type="entry name" value="alpha/beta-Hydrolases"/>
    <property type="match status" value="1"/>
</dbReference>
<comment type="caution">
    <text evidence="4">The sequence shown here is derived from an EMBL/GenBank/DDBJ whole genome shotgun (WGS) entry which is preliminary data.</text>
</comment>
<feature type="domain" description="Phospholipase/carboxylesterase/thioesterase" evidence="3">
    <location>
        <begin position="11"/>
        <end position="195"/>
    </location>
</feature>
<dbReference type="InterPro" id="IPR003140">
    <property type="entry name" value="PLipase/COase/thioEstase"/>
</dbReference>
<dbReference type="RefSeq" id="WP_157399366.1">
    <property type="nucleotide sequence ID" value="NZ_WSEL01000009.1"/>
</dbReference>
<evidence type="ECO:0000256" key="1">
    <source>
        <dbReference type="ARBA" id="ARBA00006499"/>
    </source>
</evidence>
<dbReference type="GO" id="GO:0016787">
    <property type="term" value="F:hydrolase activity"/>
    <property type="evidence" value="ECO:0007669"/>
    <property type="project" value="UniProtKB-KW"/>
</dbReference>
<gene>
    <name evidence="4" type="ORF">GON04_17745</name>
</gene>
<keyword evidence="2" id="KW-0378">Hydrolase</keyword>
<dbReference type="InterPro" id="IPR050565">
    <property type="entry name" value="LYPA1-2/EST-like"/>
</dbReference>
<dbReference type="EMBL" id="WSEL01000009">
    <property type="protein sequence ID" value="MVQ31304.1"/>
    <property type="molecule type" value="Genomic_DNA"/>
</dbReference>
<name>A0A6N8IWF8_9BURK</name>
<reference evidence="4 5" key="1">
    <citation type="submission" date="2019-12" db="EMBL/GenBank/DDBJ databases">
        <authorList>
            <person name="Huq M.A."/>
        </authorList>
    </citation>
    <scope>NUCLEOTIDE SEQUENCE [LARGE SCALE GENOMIC DNA]</scope>
    <source>
        <strain evidence="4 5">MAH-25</strain>
    </source>
</reference>
<evidence type="ECO:0000259" key="3">
    <source>
        <dbReference type="Pfam" id="PF02230"/>
    </source>
</evidence>
<organism evidence="4 5">
    <name type="scientific">Ramlibacter pinisoli</name>
    <dbReference type="NCBI Taxonomy" id="2682844"/>
    <lineage>
        <taxon>Bacteria</taxon>
        <taxon>Pseudomonadati</taxon>
        <taxon>Pseudomonadota</taxon>
        <taxon>Betaproteobacteria</taxon>
        <taxon>Burkholderiales</taxon>
        <taxon>Comamonadaceae</taxon>
        <taxon>Ramlibacter</taxon>
    </lineage>
</organism>
<dbReference type="PANTHER" id="PTHR10655">
    <property type="entry name" value="LYSOPHOSPHOLIPASE-RELATED"/>
    <property type="match status" value="1"/>
</dbReference>
<dbReference type="InterPro" id="IPR029058">
    <property type="entry name" value="AB_hydrolase_fold"/>
</dbReference>
<dbReference type="Pfam" id="PF02230">
    <property type="entry name" value="Abhydrolase_2"/>
    <property type="match status" value="1"/>
</dbReference>
<evidence type="ECO:0000313" key="5">
    <source>
        <dbReference type="Proteomes" id="UP000469385"/>
    </source>
</evidence>
<evidence type="ECO:0000256" key="2">
    <source>
        <dbReference type="ARBA" id="ARBA00022801"/>
    </source>
</evidence>
<accession>A0A6N8IWF8</accession>
<dbReference type="Gene3D" id="3.40.50.1820">
    <property type="entry name" value="alpha/beta hydrolase"/>
    <property type="match status" value="1"/>
</dbReference>
<keyword evidence="5" id="KW-1185">Reference proteome</keyword>
<dbReference type="AlphaFoldDB" id="A0A6N8IWF8"/>
<proteinExistence type="inferred from homology"/>